<gene>
    <name evidence="2" type="ORF">GZ78_24750</name>
</gene>
<evidence type="ECO:0000256" key="1">
    <source>
        <dbReference type="SAM" id="SignalP"/>
    </source>
</evidence>
<name>A0A081N9F5_9GAMM</name>
<comment type="caution">
    <text evidence="2">The sequence shown here is derived from an EMBL/GenBank/DDBJ whole genome shotgun (WGS) entry which is preliminary data.</text>
</comment>
<dbReference type="Proteomes" id="UP000028073">
    <property type="component" value="Unassembled WGS sequence"/>
</dbReference>
<protein>
    <submittedName>
        <fullName evidence="2">Uncharacterized protein</fullName>
    </submittedName>
</protein>
<keyword evidence="3" id="KW-1185">Reference proteome</keyword>
<keyword evidence="1" id="KW-0732">Signal</keyword>
<dbReference type="EMBL" id="JOKH01000007">
    <property type="protein sequence ID" value="KEQ15078.1"/>
    <property type="molecule type" value="Genomic_DNA"/>
</dbReference>
<accession>A0A081N9F5</accession>
<organism evidence="2 3">
    <name type="scientific">Endozoicomonas numazuensis</name>
    <dbReference type="NCBI Taxonomy" id="1137799"/>
    <lineage>
        <taxon>Bacteria</taxon>
        <taxon>Pseudomonadati</taxon>
        <taxon>Pseudomonadota</taxon>
        <taxon>Gammaproteobacteria</taxon>
        <taxon>Oceanospirillales</taxon>
        <taxon>Endozoicomonadaceae</taxon>
        <taxon>Endozoicomonas</taxon>
    </lineage>
</organism>
<dbReference type="STRING" id="1137799.GZ78_24750"/>
<dbReference type="RefSeq" id="WP_034841392.1">
    <property type="nucleotide sequence ID" value="NZ_JOKH01000007.1"/>
</dbReference>
<reference evidence="2 3" key="1">
    <citation type="submission" date="2014-06" db="EMBL/GenBank/DDBJ databases">
        <title>Whole Genome Sequences of Three Symbiotic Endozoicomonas Bacteria.</title>
        <authorList>
            <person name="Neave M.J."/>
            <person name="Apprill A."/>
            <person name="Voolstra C.R."/>
        </authorList>
    </citation>
    <scope>NUCLEOTIDE SEQUENCE [LARGE SCALE GENOMIC DNA]</scope>
    <source>
        <strain evidence="2 3">DSM 25634</strain>
    </source>
</reference>
<feature type="chain" id="PRO_5001760712" evidence="1">
    <location>
        <begin position="23"/>
        <end position="566"/>
    </location>
</feature>
<dbReference type="OrthoDB" id="6197585at2"/>
<evidence type="ECO:0000313" key="3">
    <source>
        <dbReference type="Proteomes" id="UP000028073"/>
    </source>
</evidence>
<dbReference type="AlphaFoldDB" id="A0A081N9F5"/>
<sequence>MRSLVKTFCVLILLTYITPHCVAESSLGDSIPLFAPTLLPDPGLGLEKQMNIDGAWFQQHFSTHAETQDDSATPIITELPDMYSEDVESFIKIALPRQLEERNLRYEVRAPCNQQTRKCEIEIHLFDKDPKLINPVEIKRFKVILGLRPSVAHDLPEVDQTNEASSDSNDVVNNSFCSADMPCPSPSLSVSQTTNTLDTLRETELPELDPDWLKKVHVYQNKENGDNLVLLNNIVYYSGKSLPLLLDLFNALFFYSGPINTGAGYYGHFANTQVLAEVLALGDSLPALIKDHNLVIVSPQVDASGYSLALAVYVTYKYYWDNLVLNKKEMTQADVRTFFAWKLFANIVTKTINELASQKVFVSETDPDLKKMKASLFTSVVTALPYGAKLLISAYTGNNYANHIIKAIPADHLLSCSISTNGGCIQLFFHRILGDADMTVVPATALEPAKKVTSGLSYIPSAMTQAAIGKAFNALGMTVCGGHYIKGAGYAVVDGVDKYLVAQGVSDLTRYTALTGGAVFMSVSNYSFSKAFATGFSNRYAKYLMTLAGTTLITLAEIYFHTTILR</sequence>
<proteinExistence type="predicted"/>
<evidence type="ECO:0000313" key="2">
    <source>
        <dbReference type="EMBL" id="KEQ15078.1"/>
    </source>
</evidence>
<feature type="signal peptide" evidence="1">
    <location>
        <begin position="1"/>
        <end position="22"/>
    </location>
</feature>